<evidence type="ECO:0000313" key="8">
    <source>
        <dbReference type="Proteomes" id="UP001331561"/>
    </source>
</evidence>
<dbReference type="CDD" id="cd15482">
    <property type="entry name" value="Sialidase_non-viral"/>
    <property type="match status" value="1"/>
</dbReference>
<feature type="transmembrane region" description="Helical" evidence="4">
    <location>
        <begin position="629"/>
        <end position="646"/>
    </location>
</feature>
<feature type="domain" description="KAP NTPase" evidence="5">
    <location>
        <begin position="682"/>
        <end position="1295"/>
    </location>
</feature>
<dbReference type="Pfam" id="PF07693">
    <property type="entry name" value="KAP_NTPase"/>
    <property type="match status" value="1"/>
</dbReference>
<keyword evidence="4" id="KW-1133">Transmembrane helix</keyword>
<dbReference type="InterPro" id="IPR015943">
    <property type="entry name" value="WD40/YVTN_repeat-like_dom_sf"/>
</dbReference>
<dbReference type="InterPro" id="IPR028203">
    <property type="entry name" value="PSII_CF48-like_dom"/>
</dbReference>
<keyword evidence="4" id="KW-0472">Membrane</keyword>
<organism evidence="7 8">
    <name type="scientific">Uliginosibacterium silvisoli</name>
    <dbReference type="NCBI Taxonomy" id="3114758"/>
    <lineage>
        <taxon>Bacteria</taxon>
        <taxon>Pseudomonadati</taxon>
        <taxon>Pseudomonadota</taxon>
        <taxon>Betaproteobacteria</taxon>
        <taxon>Rhodocyclales</taxon>
        <taxon>Zoogloeaceae</taxon>
        <taxon>Uliginosibacterium</taxon>
    </lineage>
</organism>
<feature type="transmembrane region" description="Helical" evidence="4">
    <location>
        <begin position="1229"/>
        <end position="1248"/>
    </location>
</feature>
<feature type="transmembrane region" description="Helical" evidence="4">
    <location>
        <begin position="1138"/>
        <end position="1158"/>
    </location>
</feature>
<dbReference type="SUPFAM" id="SSF52540">
    <property type="entry name" value="P-loop containing nucleoside triphosphate hydrolases"/>
    <property type="match status" value="1"/>
</dbReference>
<evidence type="ECO:0000256" key="3">
    <source>
        <dbReference type="SAM" id="MobiDB-lite"/>
    </source>
</evidence>
<dbReference type="PANTHER" id="PTHR47199:SF2">
    <property type="entry name" value="PHOTOSYSTEM II STABILITY_ASSEMBLY FACTOR HCF136, CHLOROPLASTIC"/>
    <property type="match status" value="1"/>
</dbReference>
<dbReference type="SUPFAM" id="SSF110296">
    <property type="entry name" value="Oligoxyloglucan reducing end-specific cellobiohydrolase"/>
    <property type="match status" value="2"/>
</dbReference>
<evidence type="ECO:0000259" key="6">
    <source>
        <dbReference type="Pfam" id="PF14870"/>
    </source>
</evidence>
<feature type="domain" description="Photosynthesis system II assembly factor Ycf48/Hcf136-like" evidence="6">
    <location>
        <begin position="530"/>
        <end position="626"/>
    </location>
</feature>
<keyword evidence="4" id="KW-0812">Transmembrane</keyword>
<keyword evidence="2" id="KW-0604">Photosystem II</keyword>
<gene>
    <name evidence="7" type="ORF">VVD49_03605</name>
</gene>
<dbReference type="Proteomes" id="UP001331561">
    <property type="component" value="Unassembled WGS sequence"/>
</dbReference>
<feature type="transmembrane region" description="Helical" evidence="4">
    <location>
        <begin position="782"/>
        <end position="800"/>
    </location>
</feature>
<evidence type="ECO:0000256" key="2">
    <source>
        <dbReference type="ARBA" id="ARBA00023276"/>
    </source>
</evidence>
<dbReference type="InterPro" id="IPR027417">
    <property type="entry name" value="P-loop_NTPase"/>
</dbReference>
<feature type="compositionally biased region" description="Low complexity" evidence="3">
    <location>
        <begin position="1194"/>
        <end position="1208"/>
    </location>
</feature>
<name>A0ABU6JZZ5_9RHOO</name>
<sequence>MEKQSKTAQRPPMKGDDAPRGGRVRTTRPGPMSRNAPLAGIVVTLVLLVVAAVLAPRQAPHPDMLRPVANWDLGNPAWWAYPLERNAFKRDLIRGNLRDVHRLPGTQLLWAVGESGLILHSEDAGLHWTQQHPEPPPRPANVSFSLISSAQAAIAPDKSAYPLNKSPMQQQAADAQQVDPQGAVPQAVDVPRRPPSKGVAPVQAPAPPRPALPESPRIAPEKADLNAVFFIDADQGWAVGNGGAVLMTKDGGRNWSVVDAGASNDFGGVVFSADGKRGWIFPASTARGAAATRVSENGGRTWTESSLGSLGMLDAKPALGADRAIAFRGTARGLMSNGGKDIWFIENSASGAALSVERAPSKDTTQLVQWSDFRPQALQVSSDSQRLVLVGNNGKIRYSTDLGKTWRNVDSGRRADLMAVQCDDSLDDCLAVGDGGTVLRGRGLASWRAMTPGGGANLLWARFKDNGEDGDAVSSANIQFVTDDGGISWSSVGETKLPASEVKSPFGFMDGNFRWRVGIGKAERSDDGGKNWRSAAPSTQAWLLSAFFLADHQRGWISGADGNIFATRDGGNSWQQQSTQTRSWLWHISMDANGKTGRALGAYGTVLLTDDGGVRWRESALYKRYPAPWFWLLLILGGIALIVLVPRHMRSRNQEQDVVEGPAASLSSDQPVTHIENDRLGYRPAIEALAAFLSNEATEPRITLAISGEWGSGKSSMMRMLQTEMASKGYRTAWFNAWHHQQEGRQLTALFNVVRRQGVPTFFRQPVAALRVRSKLIWGRSAFYRFVCIAIPLVVLVAVGDFSRQPDRWERFKWWIAHQTLQWERVVITDKSIEKLKAVDAKPAAAQSAPKAEPSSVPSSPAAPARAQIRPEVLTYMRNALVWQSDQEESQPRHCGDTRNIADADRCVFKQPEQLLVTIEKGTGLTLWPSEREAILKAAEPIPVPPLFPALEHFIVPLLGLLGILFTKGMTVYGLEVLRPLRNIFGTAPTADGGKEATGAIEHYRREYCLLTEALDGRLVIFVDDIDRCNADTVNGIMELTNYLVDVGRCFVVLGMAMERVKASIRAPAGNSATNAESDYADKYLRKLVHIELPVPIANAQESLGLFIQRAEAKSRAAAQKEAERRMLAQWWSMLRPWLVRVIVVAGVIGAATAAVSMGRLLNNYRLPAALKIAPVENGSASLLPPGSDSASRPLATPAAPNGAGNAPSAGGDVGLGVSSPTVWPWRELALVVTILLVLLAVGSSRVLQERVTLALGGALRTRDSEEFREALQIWLDAVRMHDETPRGIKRFCNRARLFAIYEKEDVEALQHEGQTIEPTRDVHVVALAAIHHVSPDALKQLLLPLGPDIMTEGGKVTGTGSELGRFIEAHRQRFGWPEVDAIGRFIERVQRIAVR</sequence>
<comment type="caution">
    <text evidence="7">The sequence shown here is derived from an EMBL/GenBank/DDBJ whole genome shotgun (WGS) entry which is preliminary data.</text>
</comment>
<feature type="region of interest" description="Disordered" evidence="3">
    <location>
        <begin position="1184"/>
        <end position="1208"/>
    </location>
</feature>
<dbReference type="RefSeq" id="WP_327597758.1">
    <property type="nucleotide sequence ID" value="NZ_JAYXHS010000001.1"/>
</dbReference>
<dbReference type="Pfam" id="PF14870">
    <property type="entry name" value="PSII_BNR"/>
    <property type="match status" value="1"/>
</dbReference>
<evidence type="ECO:0000259" key="5">
    <source>
        <dbReference type="Pfam" id="PF07693"/>
    </source>
</evidence>
<feature type="region of interest" description="Disordered" evidence="3">
    <location>
        <begin position="844"/>
        <end position="864"/>
    </location>
</feature>
<accession>A0ABU6JZZ5</accession>
<reference evidence="7 8" key="1">
    <citation type="submission" date="2024-01" db="EMBL/GenBank/DDBJ databases">
        <title>Uliginosibacterium soil sp. nov.</title>
        <authorList>
            <person name="Lv Y."/>
        </authorList>
    </citation>
    <scope>NUCLEOTIDE SEQUENCE [LARGE SCALE GENOMIC DNA]</scope>
    <source>
        <strain evidence="7 8">H3</strain>
    </source>
</reference>
<evidence type="ECO:0000256" key="4">
    <source>
        <dbReference type="SAM" id="Phobius"/>
    </source>
</evidence>
<feature type="region of interest" description="Disordered" evidence="3">
    <location>
        <begin position="160"/>
        <end position="216"/>
    </location>
</feature>
<dbReference type="InterPro" id="IPR011646">
    <property type="entry name" value="KAP_P-loop"/>
</dbReference>
<feature type="compositionally biased region" description="Pro residues" evidence="3">
    <location>
        <begin position="204"/>
        <end position="213"/>
    </location>
</feature>
<feature type="transmembrane region" description="Helical" evidence="4">
    <location>
        <begin position="954"/>
        <end position="975"/>
    </location>
</feature>
<feature type="region of interest" description="Disordered" evidence="3">
    <location>
        <begin position="1"/>
        <end position="33"/>
    </location>
</feature>
<proteinExistence type="predicted"/>
<protein>
    <submittedName>
        <fullName evidence="7">P-loop NTPase fold protein</fullName>
    </submittedName>
</protein>
<dbReference type="PANTHER" id="PTHR47199">
    <property type="entry name" value="PHOTOSYSTEM II STABILITY/ASSEMBLY FACTOR HCF136, CHLOROPLASTIC"/>
    <property type="match status" value="1"/>
</dbReference>
<keyword evidence="8" id="KW-1185">Reference proteome</keyword>
<dbReference type="EMBL" id="JAYXHS010000001">
    <property type="protein sequence ID" value="MEC5384791.1"/>
    <property type="molecule type" value="Genomic_DNA"/>
</dbReference>
<evidence type="ECO:0000256" key="1">
    <source>
        <dbReference type="ARBA" id="ARBA00022531"/>
    </source>
</evidence>
<feature type="transmembrane region" description="Helical" evidence="4">
    <location>
        <begin position="35"/>
        <end position="55"/>
    </location>
</feature>
<feature type="compositionally biased region" description="Low complexity" evidence="3">
    <location>
        <begin position="169"/>
        <end position="184"/>
    </location>
</feature>
<evidence type="ECO:0000313" key="7">
    <source>
        <dbReference type="EMBL" id="MEC5384791.1"/>
    </source>
</evidence>
<keyword evidence="1" id="KW-0602">Photosynthesis</keyword>
<dbReference type="Gene3D" id="2.130.10.10">
    <property type="entry name" value="YVTN repeat-like/Quinoprotein amine dehydrogenase"/>
    <property type="match status" value="2"/>
</dbReference>